<accession>A0ABX3PJ01</accession>
<feature type="transmembrane region" description="Helical" evidence="1">
    <location>
        <begin position="15"/>
        <end position="34"/>
    </location>
</feature>
<evidence type="ECO:0008006" key="4">
    <source>
        <dbReference type="Google" id="ProtNLM"/>
    </source>
</evidence>
<dbReference type="Proteomes" id="UP000192652">
    <property type="component" value="Unassembled WGS sequence"/>
</dbReference>
<keyword evidence="3" id="KW-1185">Reference proteome</keyword>
<keyword evidence="1" id="KW-1133">Transmembrane helix</keyword>
<proteinExistence type="predicted"/>
<protein>
    <recommendedName>
        <fullName evidence="4">DUF3592 domain-containing protein</fullName>
    </recommendedName>
</protein>
<organism evidence="2 3">
    <name type="scientific">Xaviernesmea rhizosphaerae</name>
    <dbReference type="NCBI Taxonomy" id="1672749"/>
    <lineage>
        <taxon>Bacteria</taxon>
        <taxon>Pseudomonadati</taxon>
        <taxon>Pseudomonadota</taxon>
        <taxon>Alphaproteobacteria</taxon>
        <taxon>Hyphomicrobiales</taxon>
        <taxon>Rhizobiaceae</taxon>
        <taxon>Rhizobium/Agrobacterium group</taxon>
        <taxon>Xaviernesmea</taxon>
    </lineage>
</organism>
<keyword evidence="1" id="KW-0812">Transmembrane</keyword>
<evidence type="ECO:0000256" key="1">
    <source>
        <dbReference type="SAM" id="Phobius"/>
    </source>
</evidence>
<sequence length="161" mass="18000">MRGGDVLVTWGRGLFRVWIVVTAIWIVVVALFTWQSVAKPYILWGGFKMGQGEPEYLEPYGEKIAAARELKSRKLLVEYEIAYEKPSLRETAFFFPAASVHEDNLKAIEAYIPKATALQDAKVREARLEVLEGALWGAVLPPVILLALGLAIRWALLGFKA</sequence>
<feature type="transmembrane region" description="Helical" evidence="1">
    <location>
        <begin position="134"/>
        <end position="156"/>
    </location>
</feature>
<evidence type="ECO:0000313" key="3">
    <source>
        <dbReference type="Proteomes" id="UP000192652"/>
    </source>
</evidence>
<evidence type="ECO:0000313" key="2">
    <source>
        <dbReference type="EMBL" id="OQP88155.1"/>
    </source>
</evidence>
<reference evidence="2 3" key="1">
    <citation type="journal article" date="2017" name="Antonie Van Leeuwenhoek">
        <title>Rhizobium rhizosphaerae sp. nov., a novel species isolated from rice rhizosphere.</title>
        <authorList>
            <person name="Zhao J.J."/>
            <person name="Zhang J."/>
            <person name="Zhang R.J."/>
            <person name="Zhang C.W."/>
            <person name="Yin H.Q."/>
            <person name="Zhang X.X."/>
        </authorList>
    </citation>
    <scope>NUCLEOTIDE SEQUENCE [LARGE SCALE GENOMIC DNA]</scope>
    <source>
        <strain evidence="2 3">RD15</strain>
    </source>
</reference>
<name>A0ABX3PJ01_9HYPH</name>
<gene>
    <name evidence="2" type="ORF">BTR14_01440</name>
</gene>
<keyword evidence="1" id="KW-0472">Membrane</keyword>
<dbReference type="EMBL" id="MSPX01000001">
    <property type="protein sequence ID" value="OQP88155.1"/>
    <property type="molecule type" value="Genomic_DNA"/>
</dbReference>
<comment type="caution">
    <text evidence="2">The sequence shown here is derived from an EMBL/GenBank/DDBJ whole genome shotgun (WGS) entry which is preliminary data.</text>
</comment>